<keyword evidence="1" id="KW-1133">Transmembrane helix</keyword>
<gene>
    <name evidence="2" type="ORF">BC938DRAFT_483667</name>
</gene>
<dbReference type="EMBL" id="RBNJ01008975">
    <property type="protein sequence ID" value="RUS27135.1"/>
    <property type="molecule type" value="Genomic_DNA"/>
</dbReference>
<keyword evidence="3" id="KW-1185">Reference proteome</keyword>
<keyword evidence="1" id="KW-0812">Transmembrane</keyword>
<feature type="transmembrane region" description="Helical" evidence="1">
    <location>
        <begin position="12"/>
        <end position="35"/>
    </location>
</feature>
<proteinExistence type="predicted"/>
<comment type="caution">
    <text evidence="2">The sequence shown here is derived from an EMBL/GenBank/DDBJ whole genome shotgun (WGS) entry which is preliminary data.</text>
</comment>
<evidence type="ECO:0000313" key="2">
    <source>
        <dbReference type="EMBL" id="RUS27135.1"/>
    </source>
</evidence>
<dbReference type="AlphaFoldDB" id="A0A433QBI7"/>
<keyword evidence="1" id="KW-0472">Membrane</keyword>
<name>A0A433QBI7_9FUNG</name>
<accession>A0A433QBI7</accession>
<sequence length="112" mass="11095">MVVGASVRLATAIAIGVSVAVSISVSVSISIFVSICISVCVSVSVPATVSDPVYDDDAVLLTAVLARAFPPSPALHDLSAGLGCAGQGGRLRAVTRGGEATLISGIRARFAA</sequence>
<organism evidence="2 3">
    <name type="scientific">Jimgerdemannia flammicorona</name>
    <dbReference type="NCBI Taxonomy" id="994334"/>
    <lineage>
        <taxon>Eukaryota</taxon>
        <taxon>Fungi</taxon>
        <taxon>Fungi incertae sedis</taxon>
        <taxon>Mucoromycota</taxon>
        <taxon>Mucoromycotina</taxon>
        <taxon>Endogonomycetes</taxon>
        <taxon>Endogonales</taxon>
        <taxon>Endogonaceae</taxon>
        <taxon>Jimgerdemannia</taxon>
    </lineage>
</organism>
<reference evidence="2 3" key="1">
    <citation type="journal article" date="2018" name="New Phytol.">
        <title>Phylogenomics of Endogonaceae and evolution of mycorrhizas within Mucoromycota.</title>
        <authorList>
            <person name="Chang Y."/>
            <person name="Desiro A."/>
            <person name="Na H."/>
            <person name="Sandor L."/>
            <person name="Lipzen A."/>
            <person name="Clum A."/>
            <person name="Barry K."/>
            <person name="Grigoriev I.V."/>
            <person name="Martin F.M."/>
            <person name="Stajich J.E."/>
            <person name="Smith M.E."/>
            <person name="Bonito G."/>
            <person name="Spatafora J.W."/>
        </authorList>
    </citation>
    <scope>NUCLEOTIDE SEQUENCE [LARGE SCALE GENOMIC DNA]</scope>
    <source>
        <strain evidence="2 3">AD002</strain>
    </source>
</reference>
<evidence type="ECO:0000313" key="3">
    <source>
        <dbReference type="Proteomes" id="UP000274822"/>
    </source>
</evidence>
<protein>
    <submittedName>
        <fullName evidence="2">Uncharacterized protein</fullName>
    </submittedName>
</protein>
<evidence type="ECO:0000256" key="1">
    <source>
        <dbReference type="SAM" id="Phobius"/>
    </source>
</evidence>
<dbReference type="Proteomes" id="UP000274822">
    <property type="component" value="Unassembled WGS sequence"/>
</dbReference>